<dbReference type="PANTHER" id="PTHR43775:SF49">
    <property type="entry name" value="SYNTHASE, PUTATIVE (JCVI)-RELATED"/>
    <property type="match status" value="1"/>
</dbReference>
<dbReference type="Gene3D" id="3.90.180.10">
    <property type="entry name" value="Medium-chain alcohol dehydrogenases, catalytic domain"/>
    <property type="match status" value="2"/>
</dbReference>
<dbReference type="Gene3D" id="3.40.50.720">
    <property type="entry name" value="NAD(P)-binding Rossmann-like Domain"/>
    <property type="match status" value="3"/>
</dbReference>
<dbReference type="Gene3D" id="3.40.50.150">
    <property type="entry name" value="Vaccinia Virus protein VP39"/>
    <property type="match status" value="1"/>
</dbReference>
<name>A0A5N7BWS0_PETAA</name>
<feature type="compositionally biased region" description="Polar residues" evidence="6">
    <location>
        <begin position="984"/>
        <end position="1000"/>
    </location>
</feature>
<dbReference type="SMART" id="SM00823">
    <property type="entry name" value="PKS_PP"/>
    <property type="match status" value="1"/>
</dbReference>
<dbReference type="SUPFAM" id="SSF50129">
    <property type="entry name" value="GroES-like"/>
    <property type="match status" value="1"/>
</dbReference>
<dbReference type="EMBL" id="ML735315">
    <property type="protein sequence ID" value="KAE8386276.1"/>
    <property type="molecule type" value="Genomic_DNA"/>
</dbReference>
<dbReference type="SMART" id="SM00822">
    <property type="entry name" value="PKS_KR"/>
    <property type="match status" value="1"/>
</dbReference>
<evidence type="ECO:0000256" key="3">
    <source>
        <dbReference type="ARBA" id="ARBA00022679"/>
    </source>
</evidence>
<dbReference type="PROSITE" id="PS50075">
    <property type="entry name" value="CARRIER"/>
    <property type="match status" value="1"/>
</dbReference>
<keyword evidence="5" id="KW-0012">Acyltransferase</keyword>
<sequence length="1000" mass="111509">MDSESLSFIYEESIRNVDWSSILSLLSHSNPSLNILEIESWGFAMYSKYTFTDISPGFLSAAKEKFSDHDNMEYKLLDINRDPTGQDQVLHATSSLNATLRNVHILLKPNGYGYLLLHELCTCNSWFQGLLPGWWMGEDDGRLGVPFVSTARWDHELQSAGYGGPKPRAEGYHVNWARLQDDPPQGQDIIVIDPDIPFLYNISESSHKFLQDYMLKIRNSRLIWLIQLSQVGCSDLTFGLYIRFFRTLRRELNVDISVVEFDDKLGPRSLEAALCLYKKIQHSRSNATAARNDFEFVVQEGVVYIGREKDADAPKVFEIGGSLLENANWKQVNSQEPEPQEVEINIHYTALNFKDIMVAMGFMGTKDELGLEASGVVCRVGTEVVDFSPGDNVVVVGGGLLHTRVVIHQQQCRKVPDSLCLQDAVMMPVVYATPIYSFVYLGSLKKGQSVLIHSACGGVWLASIYVCQLIGAEIYCTVGNREKADYVIRETKGRGVDIVLNSLAGELLHTSWECVARFRRMIELGRRDLLTHGVLPMNQFDGNRAFFGEGKIPPIQPATVFDAFHAVDAFRYMQSGQHMGKLVIDISANLSELPSQKLISVNFSPEKSYLLVGGLGGIGRTISVWTVDNGARHLVYLSRSAGQSADDQNFIQELRTMGCNVACVRGKVTNMLDVQGAIAMCPKPLSGVIQLSLALDRLYKYMSYEDWLAVLEPKVTGTWNLHEATKDIDLDLFVLFSSGSGFVGNTGQSNYAAAFTFLDSFNQCRRQLGLSSSVLDVGAVRDVGLISRDPQLLHMLRTSICLSLSERDVVADLQLAISRSRIVDSPTQTPVSQVILGFGFTGKVEEQVVDRFYQGDARYALHLKYHKKVAAGSNNDGPNIRIRRLLSNIKSDPTLLDNEEIKSKVKQELLNVIAMHLPGGEDKDEDGVCNMTIDSLMAIELRAWIRRSTDLDFSVLEISKLGTLGTLCDQVVERLREKLKPQEATDSYEQSPDVDNNIIN</sequence>
<organism evidence="8">
    <name type="scientific">Petromyces alliaceus</name>
    <name type="common">Aspergillus alliaceus</name>
    <dbReference type="NCBI Taxonomy" id="209559"/>
    <lineage>
        <taxon>Eukaryota</taxon>
        <taxon>Fungi</taxon>
        <taxon>Dikarya</taxon>
        <taxon>Ascomycota</taxon>
        <taxon>Pezizomycotina</taxon>
        <taxon>Eurotiomycetes</taxon>
        <taxon>Eurotiomycetidae</taxon>
        <taxon>Eurotiales</taxon>
        <taxon>Aspergillaceae</taxon>
        <taxon>Aspergillus</taxon>
        <taxon>Aspergillus subgen. Circumdati</taxon>
    </lineage>
</organism>
<dbReference type="GO" id="GO:0004312">
    <property type="term" value="F:fatty acid synthase activity"/>
    <property type="evidence" value="ECO:0007669"/>
    <property type="project" value="TreeGrafter"/>
</dbReference>
<evidence type="ECO:0000256" key="6">
    <source>
        <dbReference type="SAM" id="MobiDB-lite"/>
    </source>
</evidence>
<protein>
    <submittedName>
        <fullName evidence="8">KR domain-containing protein</fullName>
    </submittedName>
</protein>
<dbReference type="Pfam" id="PF13602">
    <property type="entry name" value="ADH_zinc_N_2"/>
    <property type="match status" value="1"/>
</dbReference>
<dbReference type="Pfam" id="PF08659">
    <property type="entry name" value="KR"/>
    <property type="match status" value="1"/>
</dbReference>
<evidence type="ECO:0000259" key="7">
    <source>
        <dbReference type="PROSITE" id="PS50075"/>
    </source>
</evidence>
<dbReference type="GO" id="GO:0006633">
    <property type="term" value="P:fatty acid biosynthetic process"/>
    <property type="evidence" value="ECO:0007669"/>
    <property type="project" value="TreeGrafter"/>
</dbReference>
<dbReference type="InterPro" id="IPR036736">
    <property type="entry name" value="ACP-like_sf"/>
</dbReference>
<reference evidence="8" key="1">
    <citation type="submission" date="2019-04" db="EMBL/GenBank/DDBJ databases">
        <title>Friends and foes A comparative genomics studyof 23 Aspergillus species from section Flavi.</title>
        <authorList>
            <consortium name="DOE Joint Genome Institute"/>
            <person name="Kjaerbolling I."/>
            <person name="Vesth T."/>
            <person name="Frisvad J.C."/>
            <person name="Nybo J.L."/>
            <person name="Theobald S."/>
            <person name="Kildgaard S."/>
            <person name="Isbrandt T."/>
            <person name="Kuo A."/>
            <person name="Sato A."/>
            <person name="Lyhne E.K."/>
            <person name="Kogle M.E."/>
            <person name="Wiebenga A."/>
            <person name="Kun R.S."/>
            <person name="Lubbers R.J."/>
            <person name="Makela M.R."/>
            <person name="Barry K."/>
            <person name="Chovatia M."/>
            <person name="Clum A."/>
            <person name="Daum C."/>
            <person name="Haridas S."/>
            <person name="He G."/>
            <person name="LaButti K."/>
            <person name="Lipzen A."/>
            <person name="Mondo S."/>
            <person name="Riley R."/>
            <person name="Salamov A."/>
            <person name="Simmons B.A."/>
            <person name="Magnuson J.K."/>
            <person name="Henrissat B."/>
            <person name="Mortensen U.H."/>
            <person name="Larsen T.O."/>
            <person name="Devries R.P."/>
            <person name="Grigoriev I.V."/>
            <person name="Machida M."/>
            <person name="Baker S.E."/>
            <person name="Andersen M.R."/>
        </authorList>
    </citation>
    <scope>NUCLEOTIDE SEQUENCE [LARGE SCALE GENOMIC DNA]</scope>
    <source>
        <strain evidence="8">IBT 14317</strain>
    </source>
</reference>
<proteinExistence type="predicted"/>
<dbReference type="PANTHER" id="PTHR43775">
    <property type="entry name" value="FATTY ACID SYNTHASE"/>
    <property type="match status" value="1"/>
</dbReference>
<dbReference type="GO" id="GO:0044550">
    <property type="term" value="P:secondary metabolite biosynthetic process"/>
    <property type="evidence" value="ECO:0007669"/>
    <property type="project" value="TreeGrafter"/>
</dbReference>
<evidence type="ECO:0000313" key="8">
    <source>
        <dbReference type="EMBL" id="KAE8386276.1"/>
    </source>
</evidence>
<evidence type="ECO:0000256" key="2">
    <source>
        <dbReference type="ARBA" id="ARBA00022553"/>
    </source>
</evidence>
<dbReference type="Pfam" id="PF08240">
    <property type="entry name" value="ADH_N"/>
    <property type="match status" value="1"/>
</dbReference>
<keyword evidence="4" id="KW-0511">Multifunctional enzyme</keyword>
<dbReference type="SMART" id="SM00829">
    <property type="entry name" value="PKS_ER"/>
    <property type="match status" value="1"/>
</dbReference>
<evidence type="ECO:0000256" key="4">
    <source>
        <dbReference type="ARBA" id="ARBA00023268"/>
    </source>
</evidence>
<dbReference type="CDD" id="cd05195">
    <property type="entry name" value="enoyl_red"/>
    <property type="match status" value="1"/>
</dbReference>
<dbReference type="SUPFAM" id="SSF51735">
    <property type="entry name" value="NAD(P)-binding Rossmann-fold domains"/>
    <property type="match status" value="2"/>
</dbReference>
<accession>A0A5N7BWS0</accession>
<keyword evidence="3" id="KW-0808">Transferase</keyword>
<dbReference type="OrthoDB" id="329835at2759"/>
<dbReference type="GO" id="GO:0031177">
    <property type="term" value="F:phosphopantetheine binding"/>
    <property type="evidence" value="ECO:0007669"/>
    <property type="project" value="InterPro"/>
</dbReference>
<keyword evidence="1" id="KW-0596">Phosphopantetheine</keyword>
<dbReference type="Proteomes" id="UP000326877">
    <property type="component" value="Unassembled WGS sequence"/>
</dbReference>
<dbReference type="InterPro" id="IPR013968">
    <property type="entry name" value="PKS_KR"/>
</dbReference>
<dbReference type="InterPro" id="IPR020806">
    <property type="entry name" value="PKS_PP-bd"/>
</dbReference>
<dbReference type="InterPro" id="IPR029063">
    <property type="entry name" value="SAM-dependent_MTases_sf"/>
</dbReference>
<keyword evidence="2" id="KW-0597">Phosphoprotein</keyword>
<dbReference type="InterPro" id="IPR009081">
    <property type="entry name" value="PP-bd_ACP"/>
</dbReference>
<feature type="region of interest" description="Disordered" evidence="6">
    <location>
        <begin position="980"/>
        <end position="1000"/>
    </location>
</feature>
<dbReference type="SUPFAM" id="SSF53335">
    <property type="entry name" value="S-adenosyl-L-methionine-dependent methyltransferases"/>
    <property type="match status" value="1"/>
</dbReference>
<feature type="domain" description="Carrier" evidence="7">
    <location>
        <begin position="896"/>
        <end position="975"/>
    </location>
</feature>
<dbReference type="SUPFAM" id="SSF47336">
    <property type="entry name" value="ACP-like"/>
    <property type="match status" value="1"/>
</dbReference>
<evidence type="ECO:0000256" key="1">
    <source>
        <dbReference type="ARBA" id="ARBA00022450"/>
    </source>
</evidence>
<dbReference type="InterPro" id="IPR020843">
    <property type="entry name" value="ER"/>
</dbReference>
<dbReference type="InterPro" id="IPR011032">
    <property type="entry name" value="GroES-like_sf"/>
</dbReference>
<dbReference type="InterPro" id="IPR013154">
    <property type="entry name" value="ADH-like_N"/>
</dbReference>
<dbReference type="InterPro" id="IPR050091">
    <property type="entry name" value="PKS_NRPS_Biosynth_Enz"/>
</dbReference>
<dbReference type="AlphaFoldDB" id="A0A5N7BWS0"/>
<dbReference type="InterPro" id="IPR057326">
    <property type="entry name" value="KR_dom"/>
</dbReference>
<dbReference type="InterPro" id="IPR036291">
    <property type="entry name" value="NAD(P)-bd_dom_sf"/>
</dbReference>
<evidence type="ECO:0000256" key="5">
    <source>
        <dbReference type="ARBA" id="ARBA00023315"/>
    </source>
</evidence>
<gene>
    <name evidence="8" type="ORF">BDV23DRAFT_175610</name>
</gene>
<dbReference type="GO" id="GO:0016491">
    <property type="term" value="F:oxidoreductase activity"/>
    <property type="evidence" value="ECO:0007669"/>
    <property type="project" value="InterPro"/>
</dbReference>